<dbReference type="GO" id="GO:0046872">
    <property type="term" value="F:metal ion binding"/>
    <property type="evidence" value="ECO:0007669"/>
    <property type="project" value="UniProtKB-KW"/>
</dbReference>
<comment type="catalytic activity">
    <reaction evidence="4">
        <text>S-adenosyl-L-homocysteine + H2O + H(+) = S-inosyl-L-homocysteine + NH4(+)</text>
        <dbReference type="Rhea" id="RHEA:20716"/>
        <dbReference type="ChEBI" id="CHEBI:15377"/>
        <dbReference type="ChEBI" id="CHEBI:15378"/>
        <dbReference type="ChEBI" id="CHEBI:28938"/>
        <dbReference type="ChEBI" id="CHEBI:57856"/>
        <dbReference type="ChEBI" id="CHEBI:57985"/>
        <dbReference type="EC" id="3.5.4.28"/>
    </reaction>
</comment>
<dbReference type="EMBL" id="NIQC01000002">
    <property type="protein sequence ID" value="OWZ84774.1"/>
    <property type="molecule type" value="Genomic_DNA"/>
</dbReference>
<feature type="binding site" evidence="4">
    <location>
        <position position="92"/>
    </location>
    <ligand>
        <name>substrate</name>
    </ligand>
</feature>
<keyword evidence="7" id="KW-1185">Reference proteome</keyword>
<feature type="binding site" evidence="4">
    <location>
        <position position="307"/>
    </location>
    <ligand>
        <name>substrate</name>
    </ligand>
</feature>
<feature type="binding site" evidence="4">
    <location>
        <position position="63"/>
    </location>
    <ligand>
        <name>Zn(2+)</name>
        <dbReference type="ChEBI" id="CHEBI:29105"/>
    </ligand>
</feature>
<comment type="function">
    <text evidence="4">Catalyzes the deamination of 5-methylthioadenosine and S-adenosyl-L-homocysteine into 5-methylthioinosine and S-inosyl-L-homocysteine, respectively. Is also able to deaminate adenosine.</text>
</comment>
<evidence type="ECO:0000313" key="6">
    <source>
        <dbReference type="EMBL" id="OWZ84774.1"/>
    </source>
</evidence>
<evidence type="ECO:0000313" key="7">
    <source>
        <dbReference type="Proteomes" id="UP000214588"/>
    </source>
</evidence>
<dbReference type="AlphaFoldDB" id="A0A226C2D6"/>
<comment type="cofactor">
    <cofactor evidence="4">
        <name>Zn(2+)</name>
        <dbReference type="ChEBI" id="CHEBI:29105"/>
    </cofactor>
    <text evidence="4">Binds 1 zinc ion per subunit.</text>
</comment>
<evidence type="ECO:0000259" key="5">
    <source>
        <dbReference type="Pfam" id="PF01979"/>
    </source>
</evidence>
<name>A0A226C2D6_9FIRM</name>
<protein>
    <recommendedName>
        <fullName evidence="4">5-methylthioadenosine/S-adenosylhomocysteine deaminase</fullName>
        <shortName evidence="4">MTA/SAH deaminase</shortName>
        <ecNumber evidence="4">3.5.4.28</ecNumber>
        <ecNumber evidence="4">3.5.4.31</ecNumber>
    </recommendedName>
</protein>
<accession>A0A226C2D6</accession>
<dbReference type="InterPro" id="IPR032466">
    <property type="entry name" value="Metal_Hydrolase"/>
</dbReference>
<dbReference type="EC" id="3.5.4.28" evidence="4"/>
<comment type="catalytic activity">
    <reaction evidence="4">
        <text>S-methyl-5'-thioadenosine + H2O + H(+) = S-methyl-5'-thioinosine + NH4(+)</text>
        <dbReference type="Rhea" id="RHEA:25025"/>
        <dbReference type="ChEBI" id="CHEBI:15377"/>
        <dbReference type="ChEBI" id="CHEBI:15378"/>
        <dbReference type="ChEBI" id="CHEBI:17509"/>
        <dbReference type="ChEBI" id="CHEBI:28938"/>
        <dbReference type="ChEBI" id="CHEBI:48595"/>
        <dbReference type="EC" id="3.5.4.31"/>
    </reaction>
</comment>
<evidence type="ECO:0000256" key="4">
    <source>
        <dbReference type="HAMAP-Rule" id="MF_01281"/>
    </source>
</evidence>
<dbReference type="PANTHER" id="PTHR43794">
    <property type="entry name" value="AMINOHYDROLASE SSNA-RELATED"/>
    <property type="match status" value="1"/>
</dbReference>
<dbReference type="Proteomes" id="UP000214588">
    <property type="component" value="Unassembled WGS sequence"/>
</dbReference>
<feature type="binding site" evidence="4">
    <location>
        <position position="65"/>
    </location>
    <ligand>
        <name>Zn(2+)</name>
        <dbReference type="ChEBI" id="CHEBI:29105"/>
    </ligand>
</feature>
<dbReference type="Pfam" id="PF01979">
    <property type="entry name" value="Amidohydro_1"/>
    <property type="match status" value="1"/>
</dbReference>
<dbReference type="InterPro" id="IPR006680">
    <property type="entry name" value="Amidohydro-rel"/>
</dbReference>
<evidence type="ECO:0000256" key="1">
    <source>
        <dbReference type="ARBA" id="ARBA00022723"/>
    </source>
</evidence>
<dbReference type="CDD" id="cd01298">
    <property type="entry name" value="ATZ_TRZ_like"/>
    <property type="match status" value="1"/>
</dbReference>
<feature type="binding site" evidence="4">
    <location>
        <position position="307"/>
    </location>
    <ligand>
        <name>Zn(2+)</name>
        <dbReference type="ChEBI" id="CHEBI:29105"/>
    </ligand>
</feature>
<evidence type="ECO:0000256" key="3">
    <source>
        <dbReference type="ARBA" id="ARBA00022833"/>
    </source>
</evidence>
<comment type="similarity">
    <text evidence="4">Belongs to the metallo-dependent hydrolases superfamily. MTA/SAH deaminase family.</text>
</comment>
<dbReference type="SUPFAM" id="SSF51556">
    <property type="entry name" value="Metallo-dependent hydrolases"/>
    <property type="match status" value="1"/>
</dbReference>
<feature type="binding site" evidence="4">
    <location>
        <position position="219"/>
    </location>
    <ligand>
        <name>Zn(2+)</name>
        <dbReference type="ChEBI" id="CHEBI:29105"/>
    </ligand>
</feature>
<feature type="domain" description="Amidohydrolase-related" evidence="5">
    <location>
        <begin position="54"/>
        <end position="412"/>
    </location>
</feature>
<dbReference type="NCBIfam" id="NF005557">
    <property type="entry name" value="PRK07228.1"/>
    <property type="match status" value="1"/>
</dbReference>
<keyword evidence="3 4" id="KW-0862">Zinc</keyword>
<dbReference type="HAMAP" id="MF_01281">
    <property type="entry name" value="MTA_SAH_deamin"/>
    <property type="match status" value="1"/>
</dbReference>
<keyword evidence="1 4" id="KW-0479">Metal-binding</keyword>
<organism evidence="6 7">
    <name type="scientific">Natranaerobius trueperi</name>
    <dbReference type="NCBI Taxonomy" id="759412"/>
    <lineage>
        <taxon>Bacteria</taxon>
        <taxon>Bacillati</taxon>
        <taxon>Bacillota</taxon>
        <taxon>Clostridia</taxon>
        <taxon>Natranaerobiales</taxon>
        <taxon>Natranaerobiaceae</taxon>
        <taxon>Natranaerobius</taxon>
    </lineage>
</organism>
<dbReference type="EC" id="3.5.4.31" evidence="4"/>
<sequence length="449" mass="49648">MSSILIKKGTLITMNPNKEVFTGNILIEGNKISKISQEEITDKVDEVIDATDQVVIPGMIQSHIHLTQTLYRGQADDLELLDWLKNKIWPLEGSHTAESNYISAYLGISELIKGGTTSIIDMETVHYTEPAIKAIYETGYRAVTGKCMMDDGGDVPETLKESTEDSINESVRLLEKWHGEGDGRIKYGLAPRFAISCTVDALEKVRDITKEYDVLVHTHASENQQETKLVEEKTGLRNVKLFDKLGLTGENLVLAHCIWLDEAEKKILADTKTKISHCPSSNLKLASGIAHIPELLDLGAEVSLAADGAPCNNNLDMFVEMRHAALIHKARVLDPTVMNAEQVFEMATLGGARAMGMESQLGSLEEGKLADLAIVNLDSIHSAPREREDVVSKLVYCAKSTDVMTTIINGKTLMKDRKLQTIDEGQVIREANKYLTKQLQKAGFSYLDH</sequence>
<dbReference type="InterPro" id="IPR011059">
    <property type="entry name" value="Metal-dep_hydrolase_composite"/>
</dbReference>
<feature type="binding site" evidence="4">
    <location>
        <position position="222"/>
    </location>
    <ligand>
        <name>substrate</name>
    </ligand>
</feature>
<reference evidence="6 7" key="1">
    <citation type="submission" date="2017-06" db="EMBL/GenBank/DDBJ databases">
        <title>Draft Genome Sequence of Natranaerobius trueperi halophilic, alkalithermophilic bacteria from soda lakes.</title>
        <authorList>
            <person name="Zhao B."/>
        </authorList>
    </citation>
    <scope>NUCLEOTIDE SEQUENCE [LARGE SCALE GENOMIC DNA]</scope>
    <source>
        <strain evidence="6 7">DSM 18760</strain>
    </source>
</reference>
<dbReference type="FunFam" id="3.20.20.140:FF:000014">
    <property type="entry name" value="5-methylthioadenosine/S-adenosylhomocysteine deaminase"/>
    <property type="match status" value="1"/>
</dbReference>
<dbReference type="Gene3D" id="2.30.40.10">
    <property type="entry name" value="Urease, subunit C, domain 1"/>
    <property type="match status" value="1"/>
</dbReference>
<dbReference type="Gene3D" id="3.20.20.140">
    <property type="entry name" value="Metal-dependent hydrolases"/>
    <property type="match status" value="1"/>
</dbReference>
<comment type="caution">
    <text evidence="6">The sequence shown here is derived from an EMBL/GenBank/DDBJ whole genome shotgun (WGS) entry which is preliminary data.</text>
</comment>
<dbReference type="PANTHER" id="PTHR43794:SF11">
    <property type="entry name" value="AMIDOHYDROLASE-RELATED DOMAIN-CONTAINING PROTEIN"/>
    <property type="match status" value="1"/>
</dbReference>
<dbReference type="RefSeq" id="WP_089022579.1">
    <property type="nucleotide sequence ID" value="NZ_NIQC01000002.1"/>
</dbReference>
<dbReference type="OrthoDB" id="9807210at2"/>
<dbReference type="InterPro" id="IPR023512">
    <property type="entry name" value="Deaminase_MtaD/DadD"/>
</dbReference>
<dbReference type="SUPFAM" id="SSF51338">
    <property type="entry name" value="Composite domain of metallo-dependent hydrolases"/>
    <property type="match status" value="1"/>
</dbReference>
<dbReference type="GO" id="GO:0090614">
    <property type="term" value="F:5'-methylthioadenosine deaminase activity"/>
    <property type="evidence" value="ECO:0007669"/>
    <property type="project" value="UniProtKB-UniRule"/>
</dbReference>
<gene>
    <name evidence="4" type="primary">mtaD</name>
    <name evidence="6" type="ORF">CDO51_01780</name>
</gene>
<dbReference type="GO" id="GO:0050270">
    <property type="term" value="F:S-adenosylhomocysteine deaminase activity"/>
    <property type="evidence" value="ECO:0007669"/>
    <property type="project" value="UniProtKB-UniRule"/>
</dbReference>
<comment type="caution">
    <text evidence="4">Lacks conserved residue(s) required for the propagation of feature annotation.</text>
</comment>
<keyword evidence="2 4" id="KW-0378">Hydrolase</keyword>
<dbReference type="InterPro" id="IPR050287">
    <property type="entry name" value="MTA/SAH_deaminase"/>
</dbReference>
<evidence type="ECO:0000256" key="2">
    <source>
        <dbReference type="ARBA" id="ARBA00022801"/>
    </source>
</evidence>
<proteinExistence type="inferred from homology"/>